<gene>
    <name evidence="8" type="primary">cmr</name>
    <name evidence="8" type="ORF">NCTC13316_02734</name>
</gene>
<evidence type="ECO:0000256" key="5">
    <source>
        <dbReference type="ARBA" id="ARBA00023136"/>
    </source>
</evidence>
<comment type="subcellular location">
    <subcellularLocation>
        <location evidence="1">Membrane</location>
        <topology evidence="1">Multi-pass membrane protein</topology>
    </subcellularLocation>
</comment>
<evidence type="ECO:0000256" key="2">
    <source>
        <dbReference type="ARBA" id="ARBA00022448"/>
    </source>
</evidence>
<dbReference type="Proteomes" id="UP000254794">
    <property type="component" value="Unassembled WGS sequence"/>
</dbReference>
<name>A0A378JQT6_9GAMM</name>
<sequence length="422" mass="45695">MAHPLINISRKQALSFASFLVLYQFLTYIANDMIMPGMIQVITSFHGPESAIATSLTAYILGGASLQLFLGPISDRIGRKPVMLTGAILFFVFTAFIACSNSIGQFLLARYFEGMGLCFIGVIGYATLQEIFDEMDAVRLVATLANVASLAPLLGPLAGATFILYFHWRGIFVLIGSFALLALWGLWRFMPEPVGAQKTDGQIIPRISLAPRVVLRNYMQLLTNPSFMVGALAAGIVGVPCVAWIAISPIIIVADAKLSVIVYALWQLPIFGAGLLGNWYLHRLTRKKALKPIIFFGSMLATAGLLATFLLPSLINSNFEWLLPGLTLYGFGLGVTAAPLNRYVLFSTPVSKGTAYAMISLISMIAQAVGVEIANHIYEHHNNNYFGLYCAIAGLIYLLGLVAVFALSLKTKEDLSISAPAV</sequence>
<evidence type="ECO:0000256" key="1">
    <source>
        <dbReference type="ARBA" id="ARBA00004141"/>
    </source>
</evidence>
<dbReference type="RefSeq" id="WP_115332156.1">
    <property type="nucleotide sequence ID" value="NZ_CAAAHP010000003.1"/>
</dbReference>
<dbReference type="PANTHER" id="PTHR42718">
    <property type="entry name" value="MAJOR FACILITATOR SUPERFAMILY MULTIDRUG TRANSPORTER MFSC"/>
    <property type="match status" value="1"/>
</dbReference>
<dbReference type="InterPro" id="IPR005829">
    <property type="entry name" value="Sugar_transporter_CS"/>
</dbReference>
<evidence type="ECO:0000313" key="9">
    <source>
        <dbReference type="Proteomes" id="UP000254794"/>
    </source>
</evidence>
<dbReference type="OrthoDB" id="9814303at2"/>
<dbReference type="GO" id="GO:0016020">
    <property type="term" value="C:membrane"/>
    <property type="evidence" value="ECO:0007669"/>
    <property type="project" value="UniProtKB-SubCell"/>
</dbReference>
<feature type="transmembrane region" description="Helical" evidence="6">
    <location>
        <begin position="386"/>
        <end position="409"/>
    </location>
</feature>
<feature type="transmembrane region" description="Helical" evidence="6">
    <location>
        <begin position="321"/>
        <end position="341"/>
    </location>
</feature>
<keyword evidence="4 6" id="KW-1133">Transmembrane helix</keyword>
<dbReference type="SUPFAM" id="SSF103473">
    <property type="entry name" value="MFS general substrate transporter"/>
    <property type="match status" value="1"/>
</dbReference>
<feature type="transmembrane region" description="Helical" evidence="6">
    <location>
        <begin position="140"/>
        <end position="165"/>
    </location>
</feature>
<feature type="transmembrane region" description="Helical" evidence="6">
    <location>
        <begin position="12"/>
        <end position="30"/>
    </location>
</feature>
<evidence type="ECO:0000313" key="8">
    <source>
        <dbReference type="EMBL" id="STX52613.1"/>
    </source>
</evidence>
<organism evidence="8 9">
    <name type="scientific">Legionella busanensis</name>
    <dbReference type="NCBI Taxonomy" id="190655"/>
    <lineage>
        <taxon>Bacteria</taxon>
        <taxon>Pseudomonadati</taxon>
        <taxon>Pseudomonadota</taxon>
        <taxon>Gammaproteobacteria</taxon>
        <taxon>Legionellales</taxon>
        <taxon>Legionellaceae</taxon>
        <taxon>Legionella</taxon>
    </lineage>
</organism>
<dbReference type="InterPro" id="IPR036259">
    <property type="entry name" value="MFS_trans_sf"/>
</dbReference>
<dbReference type="GO" id="GO:0022857">
    <property type="term" value="F:transmembrane transporter activity"/>
    <property type="evidence" value="ECO:0007669"/>
    <property type="project" value="InterPro"/>
</dbReference>
<keyword evidence="2" id="KW-0813">Transport</keyword>
<keyword evidence="5 6" id="KW-0472">Membrane</keyword>
<reference evidence="8 9" key="1">
    <citation type="submission" date="2018-06" db="EMBL/GenBank/DDBJ databases">
        <authorList>
            <consortium name="Pathogen Informatics"/>
            <person name="Doyle S."/>
        </authorList>
    </citation>
    <scope>NUCLEOTIDE SEQUENCE [LARGE SCALE GENOMIC DNA]</scope>
    <source>
        <strain evidence="8 9">NCTC13316</strain>
    </source>
</reference>
<feature type="transmembrane region" description="Helical" evidence="6">
    <location>
        <begin position="260"/>
        <end position="281"/>
    </location>
</feature>
<protein>
    <submittedName>
        <fullName evidence="8">Multidrug efflux system protein</fullName>
    </submittedName>
</protein>
<keyword evidence="9" id="KW-1185">Reference proteome</keyword>
<feature type="transmembrane region" description="Helical" evidence="6">
    <location>
        <begin position="293"/>
        <end position="315"/>
    </location>
</feature>
<evidence type="ECO:0000259" key="7">
    <source>
        <dbReference type="PROSITE" id="PS50850"/>
    </source>
</evidence>
<feature type="transmembrane region" description="Helical" evidence="6">
    <location>
        <begin position="82"/>
        <end position="103"/>
    </location>
</feature>
<feature type="transmembrane region" description="Helical" evidence="6">
    <location>
        <begin position="109"/>
        <end position="128"/>
    </location>
</feature>
<evidence type="ECO:0000256" key="4">
    <source>
        <dbReference type="ARBA" id="ARBA00022989"/>
    </source>
</evidence>
<dbReference type="PROSITE" id="PS00216">
    <property type="entry name" value="SUGAR_TRANSPORT_1"/>
    <property type="match status" value="1"/>
</dbReference>
<feature type="transmembrane region" description="Helical" evidence="6">
    <location>
        <begin position="353"/>
        <end position="374"/>
    </location>
</feature>
<accession>A0A378JQT6</accession>
<dbReference type="InterPro" id="IPR011701">
    <property type="entry name" value="MFS"/>
</dbReference>
<dbReference type="PROSITE" id="PS50850">
    <property type="entry name" value="MFS"/>
    <property type="match status" value="1"/>
</dbReference>
<dbReference type="Pfam" id="PF07690">
    <property type="entry name" value="MFS_1"/>
    <property type="match status" value="1"/>
</dbReference>
<feature type="transmembrane region" description="Helical" evidence="6">
    <location>
        <begin position="171"/>
        <end position="189"/>
    </location>
</feature>
<evidence type="ECO:0000256" key="3">
    <source>
        <dbReference type="ARBA" id="ARBA00022692"/>
    </source>
</evidence>
<keyword evidence="3 6" id="KW-0812">Transmembrane</keyword>
<dbReference type="EMBL" id="UGOD01000001">
    <property type="protein sequence ID" value="STX52613.1"/>
    <property type="molecule type" value="Genomic_DNA"/>
</dbReference>
<feature type="domain" description="Major facilitator superfamily (MFS) profile" evidence="7">
    <location>
        <begin position="16"/>
        <end position="412"/>
    </location>
</feature>
<feature type="transmembrane region" description="Helical" evidence="6">
    <location>
        <begin position="227"/>
        <end position="254"/>
    </location>
</feature>
<dbReference type="PANTHER" id="PTHR42718:SF9">
    <property type="entry name" value="MAJOR FACILITATOR SUPERFAMILY MULTIDRUG TRANSPORTER MFSC"/>
    <property type="match status" value="1"/>
</dbReference>
<dbReference type="InterPro" id="IPR020846">
    <property type="entry name" value="MFS_dom"/>
</dbReference>
<dbReference type="AlphaFoldDB" id="A0A378JQT6"/>
<evidence type="ECO:0000256" key="6">
    <source>
        <dbReference type="SAM" id="Phobius"/>
    </source>
</evidence>
<feature type="transmembrane region" description="Helical" evidence="6">
    <location>
        <begin position="50"/>
        <end position="70"/>
    </location>
</feature>
<proteinExistence type="predicted"/>
<dbReference type="Gene3D" id="1.20.1720.10">
    <property type="entry name" value="Multidrug resistance protein D"/>
    <property type="match status" value="1"/>
</dbReference>